<name>A0ABR5Y3U4_9PROT</name>
<reference evidence="1 2" key="1">
    <citation type="submission" date="2015-12" db="EMBL/GenBank/DDBJ databases">
        <title>Genome sequence of Thalassospira xiamenensis MCCC 1A03005.</title>
        <authorList>
            <person name="Lu L."/>
            <person name="Lai Q."/>
            <person name="Shao Z."/>
            <person name="Qian P."/>
        </authorList>
    </citation>
    <scope>NUCLEOTIDE SEQUENCE [LARGE SCALE GENOMIC DNA]</scope>
    <source>
        <strain evidence="1 2">MCCC 1A03005</strain>
    </source>
</reference>
<accession>A0ABR5Y3U4</accession>
<dbReference type="PANTHER" id="PTHR33639:SF2">
    <property type="entry name" value="DUF393 DOMAIN-CONTAINING PROTEIN"/>
    <property type="match status" value="1"/>
</dbReference>
<organism evidence="1 2">
    <name type="scientific">Thalassospira xiamenensis</name>
    <dbReference type="NCBI Taxonomy" id="220697"/>
    <lineage>
        <taxon>Bacteria</taxon>
        <taxon>Pseudomonadati</taxon>
        <taxon>Pseudomonadota</taxon>
        <taxon>Alphaproteobacteria</taxon>
        <taxon>Rhodospirillales</taxon>
        <taxon>Thalassospiraceae</taxon>
        <taxon>Thalassospira</taxon>
    </lineage>
</organism>
<dbReference type="PANTHER" id="PTHR33639">
    <property type="entry name" value="THIOL-DISULFIDE OXIDOREDUCTASE DCC"/>
    <property type="match status" value="1"/>
</dbReference>
<protein>
    <submittedName>
        <fullName evidence="1">Thiol-disulfide oxidoreductase</fullName>
    </submittedName>
</protein>
<comment type="caution">
    <text evidence="1">The sequence shown here is derived from an EMBL/GenBank/DDBJ whole genome shotgun (WGS) entry which is preliminary data.</text>
</comment>
<dbReference type="Pfam" id="PF04134">
    <property type="entry name" value="DCC1-like"/>
    <property type="match status" value="1"/>
</dbReference>
<dbReference type="InterPro" id="IPR052927">
    <property type="entry name" value="DCC_oxidoreductase"/>
</dbReference>
<keyword evidence="2" id="KW-1185">Reference proteome</keyword>
<evidence type="ECO:0000313" key="1">
    <source>
        <dbReference type="EMBL" id="KZD04670.1"/>
    </source>
</evidence>
<dbReference type="InterPro" id="IPR007263">
    <property type="entry name" value="DCC1-like"/>
</dbReference>
<dbReference type="RefSeq" id="WP_063092840.1">
    <property type="nucleotide sequence ID" value="NZ_DFMA01000004.1"/>
</dbReference>
<dbReference type="Proteomes" id="UP000076167">
    <property type="component" value="Unassembled WGS sequence"/>
</dbReference>
<proteinExistence type="predicted"/>
<evidence type="ECO:0000313" key="2">
    <source>
        <dbReference type="Proteomes" id="UP000076167"/>
    </source>
</evidence>
<gene>
    <name evidence="1" type="ORF">AUP40_15405</name>
</gene>
<sequence length="154" mass="17528">MNLRISKPPYSYRDDNTLPDFDDSRPVIVMDGQCGLCAMTARWMAHADKAGEFGICRSQAELGTALLRHYGIDAQKPESWLYILDGRAYSALDGIIRAGARVGGTGWLFQPLRILPRSLQEGLYRWVARNRYRIFGRTDMCALRDEALRARLME</sequence>
<dbReference type="EMBL" id="LPXL01000017">
    <property type="protein sequence ID" value="KZD04670.1"/>
    <property type="molecule type" value="Genomic_DNA"/>
</dbReference>